<keyword evidence="9" id="KW-1185">Reference proteome</keyword>
<dbReference type="PANTHER" id="PTHR21716:SF62">
    <property type="entry name" value="TRANSPORT PROTEIN YDBI-RELATED"/>
    <property type="match status" value="1"/>
</dbReference>
<evidence type="ECO:0000256" key="6">
    <source>
        <dbReference type="SAM" id="MobiDB-lite"/>
    </source>
</evidence>
<proteinExistence type="inferred from homology"/>
<organism evidence="8 9">
    <name type="scientific">Nannocystis bainbridge</name>
    <dbReference type="NCBI Taxonomy" id="2995303"/>
    <lineage>
        <taxon>Bacteria</taxon>
        <taxon>Pseudomonadati</taxon>
        <taxon>Myxococcota</taxon>
        <taxon>Polyangia</taxon>
        <taxon>Nannocystales</taxon>
        <taxon>Nannocystaceae</taxon>
        <taxon>Nannocystis</taxon>
    </lineage>
</organism>
<dbReference type="Proteomes" id="UP001221686">
    <property type="component" value="Unassembled WGS sequence"/>
</dbReference>
<comment type="caution">
    <text evidence="8">The sequence shown here is derived from an EMBL/GenBank/DDBJ whole genome shotgun (WGS) entry which is preliminary data.</text>
</comment>
<feature type="compositionally biased region" description="Polar residues" evidence="6">
    <location>
        <begin position="7"/>
        <end position="21"/>
    </location>
</feature>
<evidence type="ECO:0000256" key="3">
    <source>
        <dbReference type="ARBA" id="ARBA00022692"/>
    </source>
</evidence>
<evidence type="ECO:0000256" key="7">
    <source>
        <dbReference type="SAM" id="Phobius"/>
    </source>
</evidence>
<evidence type="ECO:0000256" key="1">
    <source>
        <dbReference type="ARBA" id="ARBA00004141"/>
    </source>
</evidence>
<keyword evidence="5 7" id="KW-0472">Membrane</keyword>
<dbReference type="Pfam" id="PF01594">
    <property type="entry name" value="AI-2E_transport"/>
    <property type="match status" value="1"/>
</dbReference>
<feature type="transmembrane region" description="Helical" evidence="7">
    <location>
        <begin position="325"/>
        <end position="346"/>
    </location>
</feature>
<feature type="transmembrane region" description="Helical" evidence="7">
    <location>
        <begin position="131"/>
        <end position="150"/>
    </location>
</feature>
<feature type="region of interest" description="Disordered" evidence="6">
    <location>
        <begin position="1"/>
        <end position="27"/>
    </location>
</feature>
<dbReference type="RefSeq" id="WP_272089581.1">
    <property type="nucleotide sequence ID" value="NZ_JAQNDL010000003.1"/>
</dbReference>
<evidence type="ECO:0000256" key="2">
    <source>
        <dbReference type="ARBA" id="ARBA00009773"/>
    </source>
</evidence>
<dbReference type="PANTHER" id="PTHR21716">
    <property type="entry name" value="TRANSMEMBRANE PROTEIN"/>
    <property type="match status" value="1"/>
</dbReference>
<evidence type="ECO:0000256" key="4">
    <source>
        <dbReference type="ARBA" id="ARBA00022989"/>
    </source>
</evidence>
<feature type="transmembrane region" description="Helical" evidence="7">
    <location>
        <begin position="202"/>
        <end position="225"/>
    </location>
</feature>
<keyword evidence="3 7" id="KW-0812">Transmembrane</keyword>
<reference evidence="8 9" key="1">
    <citation type="submission" date="2022-11" db="EMBL/GenBank/DDBJ databases">
        <title>Minimal conservation of predation-associated metabolite biosynthetic gene clusters underscores biosynthetic potential of Myxococcota including descriptions for ten novel species: Archangium lansinium sp. nov., Myxococcus landrumus sp. nov., Nannocystis bai.</title>
        <authorList>
            <person name="Ahearne A."/>
            <person name="Stevens C."/>
            <person name="Dowd S."/>
        </authorList>
    </citation>
    <scope>NUCLEOTIDE SEQUENCE [LARGE SCALE GENOMIC DNA]</scope>
    <source>
        <strain evidence="8 9">BB15-2</strain>
    </source>
</reference>
<accession>A0ABT5E5D3</accession>
<sequence>MTHPSRLGTSSKAARSPSSATVEPGGAAHSTAAIVVLGSPGADNEATFTDRGGPPGAFDRARARGARRLMSPQSLTSALVRAGMVAAGVLLAWWLVDVLLLMFAGVLIAVLLRAPADWLSARTRLSPNQSIALVLVVLVLAAAGAAFAIAPEFGRQFDEMMAQIPDAWRELSAMLEQHRWGRWLIARVQGAQPEAMQGAGRALSTTFGAVVSLFVIAVVGLWAALQPRVYIDNAIRLFPVDARPRVRALVAECGQVLRRWLVGSLVSMTLVAVATAVGLWALGVPLALVLGLVAGVMVFVPNFGPILSAVPALLLALLQGTQTAIWVAVLYVGVQVVENTVVTPLIQRRAVSLPPALTILAQTAMGVLAGALGVVVAVPLTALGLVLVRRTYVARLEGEAPRP</sequence>
<feature type="transmembrane region" description="Helical" evidence="7">
    <location>
        <begin position="288"/>
        <end position="318"/>
    </location>
</feature>
<evidence type="ECO:0000313" key="8">
    <source>
        <dbReference type="EMBL" id="MDC0721077.1"/>
    </source>
</evidence>
<evidence type="ECO:0000256" key="5">
    <source>
        <dbReference type="ARBA" id="ARBA00023136"/>
    </source>
</evidence>
<comment type="subcellular location">
    <subcellularLocation>
        <location evidence="1">Membrane</location>
        <topology evidence="1">Multi-pass membrane protein</topology>
    </subcellularLocation>
</comment>
<dbReference type="InterPro" id="IPR002549">
    <property type="entry name" value="AI-2E-like"/>
</dbReference>
<protein>
    <submittedName>
        <fullName evidence="8">AI-2E family transporter</fullName>
    </submittedName>
</protein>
<evidence type="ECO:0000313" key="9">
    <source>
        <dbReference type="Proteomes" id="UP001221686"/>
    </source>
</evidence>
<name>A0ABT5E5D3_9BACT</name>
<feature type="transmembrane region" description="Helical" evidence="7">
    <location>
        <begin position="260"/>
        <end position="282"/>
    </location>
</feature>
<dbReference type="EMBL" id="JAQNDL010000003">
    <property type="protein sequence ID" value="MDC0721077.1"/>
    <property type="molecule type" value="Genomic_DNA"/>
</dbReference>
<feature type="transmembrane region" description="Helical" evidence="7">
    <location>
        <begin position="100"/>
        <end position="119"/>
    </location>
</feature>
<feature type="transmembrane region" description="Helical" evidence="7">
    <location>
        <begin position="366"/>
        <end position="388"/>
    </location>
</feature>
<comment type="similarity">
    <text evidence="2">Belongs to the autoinducer-2 exporter (AI-2E) (TC 2.A.86) family.</text>
</comment>
<keyword evidence="4 7" id="KW-1133">Transmembrane helix</keyword>
<gene>
    <name evidence="8" type="ORF">POL25_29490</name>
</gene>